<evidence type="ECO:0000313" key="5">
    <source>
        <dbReference type="Proteomes" id="UP001153709"/>
    </source>
</evidence>
<dbReference type="Gene3D" id="3.15.10.30">
    <property type="entry name" value="Haemolymph juvenile hormone binding protein"/>
    <property type="match status" value="1"/>
</dbReference>
<dbReference type="InterPro" id="IPR038606">
    <property type="entry name" value="To_sf"/>
</dbReference>
<organism evidence="4 5">
    <name type="scientific">Diabrotica balteata</name>
    <name type="common">Banded cucumber beetle</name>
    <dbReference type="NCBI Taxonomy" id="107213"/>
    <lineage>
        <taxon>Eukaryota</taxon>
        <taxon>Metazoa</taxon>
        <taxon>Ecdysozoa</taxon>
        <taxon>Arthropoda</taxon>
        <taxon>Hexapoda</taxon>
        <taxon>Insecta</taxon>
        <taxon>Pterygota</taxon>
        <taxon>Neoptera</taxon>
        <taxon>Endopterygota</taxon>
        <taxon>Coleoptera</taxon>
        <taxon>Polyphaga</taxon>
        <taxon>Cucujiformia</taxon>
        <taxon>Chrysomeloidea</taxon>
        <taxon>Chrysomelidae</taxon>
        <taxon>Galerucinae</taxon>
        <taxon>Diabroticina</taxon>
        <taxon>Diabroticites</taxon>
        <taxon>Diabrotica</taxon>
    </lineage>
</organism>
<dbReference type="PANTHER" id="PTHR11008:SF14">
    <property type="entry name" value="CIRCADIAN CLOCK-CONTROLLED PROTEIN-LIKE PROTEIN"/>
    <property type="match status" value="1"/>
</dbReference>
<dbReference type="PANTHER" id="PTHR11008">
    <property type="entry name" value="PROTEIN TAKEOUT-LIKE PROTEIN"/>
    <property type="match status" value="1"/>
</dbReference>
<dbReference type="Proteomes" id="UP001153709">
    <property type="component" value="Chromosome 3"/>
</dbReference>
<dbReference type="AlphaFoldDB" id="A0A9N9XAY3"/>
<reference evidence="4" key="1">
    <citation type="submission" date="2022-01" db="EMBL/GenBank/DDBJ databases">
        <authorList>
            <person name="King R."/>
        </authorList>
    </citation>
    <scope>NUCLEOTIDE SEQUENCE</scope>
</reference>
<comment type="similarity">
    <text evidence="3">Belongs to the TO family.</text>
</comment>
<evidence type="ECO:0000313" key="4">
    <source>
        <dbReference type="EMBL" id="CAG9832096.1"/>
    </source>
</evidence>
<keyword evidence="5" id="KW-1185">Reference proteome</keyword>
<evidence type="ECO:0000256" key="2">
    <source>
        <dbReference type="ARBA" id="ARBA00023108"/>
    </source>
</evidence>
<keyword evidence="2" id="KW-0090">Biological rhythms</keyword>
<dbReference type="InterPro" id="IPR010562">
    <property type="entry name" value="Haemolymph_juvenile_hormone-bd"/>
</dbReference>
<proteinExistence type="inferred from homology"/>
<keyword evidence="1" id="KW-0732">Signal</keyword>
<evidence type="ECO:0000256" key="1">
    <source>
        <dbReference type="ARBA" id="ARBA00022729"/>
    </source>
</evidence>
<dbReference type="GO" id="GO:0007623">
    <property type="term" value="P:circadian rhythm"/>
    <property type="evidence" value="ECO:0007669"/>
    <property type="project" value="UniProtKB-ARBA"/>
</dbReference>
<gene>
    <name evidence="4" type="ORF">DIABBA_LOCUS5629</name>
</gene>
<dbReference type="OrthoDB" id="7419171at2759"/>
<dbReference type="GO" id="GO:0005615">
    <property type="term" value="C:extracellular space"/>
    <property type="evidence" value="ECO:0007669"/>
    <property type="project" value="TreeGrafter"/>
</dbReference>
<evidence type="ECO:0000256" key="3">
    <source>
        <dbReference type="ARBA" id="ARBA00060902"/>
    </source>
</evidence>
<name>A0A9N9XAY3_DIABA</name>
<dbReference type="EMBL" id="OU898278">
    <property type="protein sequence ID" value="CAG9832096.1"/>
    <property type="molecule type" value="Genomic_DNA"/>
</dbReference>
<protein>
    <submittedName>
        <fullName evidence="4">Uncharacterized protein</fullName>
    </submittedName>
</protein>
<sequence length="333" mass="37794">MSFEQEQKRLKRLLRSLFDTITSASELPKSYLNLIIKIWKSFLDKKYVPKCPFKTHVLKKVGTTSDHSRLINHRSSYNGPFLSSILKKRMTSTTTGLKNGEFELPLPAYSAKYINVCKAKETDISKCIMENIENIRPKLDDGIPELGIPSINPLKIPFAELNIGKEFKSSMKDIKMYGINTFIVKDLKVDLDNNYLEIKVNIPHIRAEGEYNVKGKLLILTLDGSGPGQINITNLEVTLIGHGVRETKHGKTFLKISSIDITPIIGIVNLRLNNLFNGNPELTETSNKVLNENQEVLKEQFAPPIVHIVEGFMSTIISNFFDHFPIDKLFQYD</sequence>
<dbReference type="FunFam" id="3.15.10.30:FF:000001">
    <property type="entry name" value="Takeout-like protein 1"/>
    <property type="match status" value="1"/>
</dbReference>
<dbReference type="SMART" id="SM00700">
    <property type="entry name" value="JHBP"/>
    <property type="match status" value="1"/>
</dbReference>
<accession>A0A9N9XAY3</accession>
<dbReference type="Pfam" id="PF06585">
    <property type="entry name" value="JHBP"/>
    <property type="match status" value="1"/>
</dbReference>